<proteinExistence type="predicted"/>
<name>A0ABU7CZ26_9TELE</name>
<accession>A0ABU7CZ26</accession>
<dbReference type="Proteomes" id="UP001352852">
    <property type="component" value="Unassembled WGS sequence"/>
</dbReference>
<gene>
    <name evidence="1" type="ORF">CHARACLAT_011550</name>
</gene>
<comment type="caution">
    <text evidence="1">The sequence shown here is derived from an EMBL/GenBank/DDBJ whole genome shotgun (WGS) entry which is preliminary data.</text>
</comment>
<protein>
    <submittedName>
        <fullName evidence="1">Uncharacterized protein</fullName>
    </submittedName>
</protein>
<evidence type="ECO:0000313" key="2">
    <source>
        <dbReference type="Proteomes" id="UP001352852"/>
    </source>
</evidence>
<evidence type="ECO:0000313" key="1">
    <source>
        <dbReference type="EMBL" id="MED6267376.1"/>
    </source>
</evidence>
<dbReference type="EMBL" id="JAHUTJ010008970">
    <property type="protein sequence ID" value="MED6267376.1"/>
    <property type="molecule type" value="Genomic_DNA"/>
</dbReference>
<keyword evidence="2" id="KW-1185">Reference proteome</keyword>
<organism evidence="1 2">
    <name type="scientific">Characodon lateralis</name>
    <dbReference type="NCBI Taxonomy" id="208331"/>
    <lineage>
        <taxon>Eukaryota</taxon>
        <taxon>Metazoa</taxon>
        <taxon>Chordata</taxon>
        <taxon>Craniata</taxon>
        <taxon>Vertebrata</taxon>
        <taxon>Euteleostomi</taxon>
        <taxon>Actinopterygii</taxon>
        <taxon>Neopterygii</taxon>
        <taxon>Teleostei</taxon>
        <taxon>Neoteleostei</taxon>
        <taxon>Acanthomorphata</taxon>
        <taxon>Ovalentaria</taxon>
        <taxon>Atherinomorphae</taxon>
        <taxon>Cyprinodontiformes</taxon>
        <taxon>Goodeidae</taxon>
        <taxon>Characodon</taxon>
    </lineage>
</organism>
<sequence>MKSVFIGRGDTTIVLHEHFTLKLLSAKTERRFNARLSSTCFVFTFNVSLHLIHLHLQHTCKQHIQAKLLKSTYTASRVTPHPHSPVAGASSRTRQVSWRRLLSSGSLERVALSSGTMAEMALKLSAAPDKLQTR</sequence>
<reference evidence="1 2" key="1">
    <citation type="submission" date="2021-06" db="EMBL/GenBank/DDBJ databases">
        <authorList>
            <person name="Palmer J.M."/>
        </authorList>
    </citation>
    <scope>NUCLEOTIDE SEQUENCE [LARGE SCALE GENOMIC DNA]</scope>
    <source>
        <strain evidence="1 2">CL_MEX2019</strain>
        <tissue evidence="1">Muscle</tissue>
    </source>
</reference>